<dbReference type="Gene3D" id="1.10.510.10">
    <property type="entry name" value="Transferase(Phosphotransferase) domain 1"/>
    <property type="match status" value="1"/>
</dbReference>
<dbReference type="PROSITE" id="PS50011">
    <property type="entry name" value="PROTEIN_KINASE_DOM"/>
    <property type="match status" value="1"/>
</dbReference>
<name>A0A5A7PEP6_STRAF</name>
<protein>
    <submittedName>
        <fullName evidence="4">Kinase family protein</fullName>
    </submittedName>
</protein>
<organism evidence="4 5">
    <name type="scientific">Striga asiatica</name>
    <name type="common">Asiatic witchweed</name>
    <name type="synonym">Buchnera asiatica</name>
    <dbReference type="NCBI Taxonomy" id="4170"/>
    <lineage>
        <taxon>Eukaryota</taxon>
        <taxon>Viridiplantae</taxon>
        <taxon>Streptophyta</taxon>
        <taxon>Embryophyta</taxon>
        <taxon>Tracheophyta</taxon>
        <taxon>Spermatophyta</taxon>
        <taxon>Magnoliopsida</taxon>
        <taxon>eudicotyledons</taxon>
        <taxon>Gunneridae</taxon>
        <taxon>Pentapetalae</taxon>
        <taxon>asterids</taxon>
        <taxon>lamiids</taxon>
        <taxon>Lamiales</taxon>
        <taxon>Orobanchaceae</taxon>
        <taxon>Buchnereae</taxon>
        <taxon>Striga</taxon>
    </lineage>
</organism>
<dbReference type="EMBL" id="BKCP01004394">
    <property type="protein sequence ID" value="GER30757.1"/>
    <property type="molecule type" value="Genomic_DNA"/>
</dbReference>
<comment type="caution">
    <text evidence="4">The sequence shown here is derived from an EMBL/GenBank/DDBJ whole genome shotgun (WGS) entry which is preliminary data.</text>
</comment>
<dbReference type="GO" id="GO:0004672">
    <property type="term" value="F:protein kinase activity"/>
    <property type="evidence" value="ECO:0007669"/>
    <property type="project" value="InterPro"/>
</dbReference>
<evidence type="ECO:0000313" key="5">
    <source>
        <dbReference type="Proteomes" id="UP000325081"/>
    </source>
</evidence>
<dbReference type="GO" id="GO:0005524">
    <property type="term" value="F:ATP binding"/>
    <property type="evidence" value="ECO:0007669"/>
    <property type="project" value="InterPro"/>
</dbReference>
<dbReference type="InterPro" id="IPR011009">
    <property type="entry name" value="Kinase-like_dom_sf"/>
</dbReference>
<evidence type="ECO:0000256" key="2">
    <source>
        <dbReference type="SAM" id="Phobius"/>
    </source>
</evidence>
<evidence type="ECO:0000313" key="4">
    <source>
        <dbReference type="EMBL" id="GER30757.1"/>
    </source>
</evidence>
<keyword evidence="4" id="KW-0808">Transferase</keyword>
<keyword evidence="2" id="KW-0472">Membrane</keyword>
<keyword evidence="4" id="KW-0418">Kinase</keyword>
<feature type="domain" description="Protein kinase" evidence="3">
    <location>
        <begin position="1"/>
        <end position="39"/>
    </location>
</feature>
<keyword evidence="2" id="KW-1133">Transmembrane helix</keyword>
<dbReference type="SUPFAM" id="SSF56112">
    <property type="entry name" value="Protein kinase-like (PK-like)"/>
    <property type="match status" value="1"/>
</dbReference>
<sequence length="153" mass="17649">MPETPGRLSDEAEDMLTRSLMKDPRERWTTAQLLQHPFFDSIEEEEEEIWMDQGIWDSLEDSHFSETPDEIELYSYSPTDRVRALVRVYHINNLLRRDHVSVLSSEASHCQGIDAPNLLLQPSSDSGLPLLSMTASFLMGKISPFSFFFFVFC</sequence>
<reference evidence="5" key="1">
    <citation type="journal article" date="2019" name="Curr. Biol.">
        <title>Genome Sequence of Striga asiatica Provides Insight into the Evolution of Plant Parasitism.</title>
        <authorList>
            <person name="Yoshida S."/>
            <person name="Kim S."/>
            <person name="Wafula E.K."/>
            <person name="Tanskanen J."/>
            <person name="Kim Y.M."/>
            <person name="Honaas L."/>
            <person name="Yang Z."/>
            <person name="Spallek T."/>
            <person name="Conn C.E."/>
            <person name="Ichihashi Y."/>
            <person name="Cheong K."/>
            <person name="Cui S."/>
            <person name="Der J.P."/>
            <person name="Gundlach H."/>
            <person name="Jiao Y."/>
            <person name="Hori C."/>
            <person name="Ishida J.K."/>
            <person name="Kasahara H."/>
            <person name="Kiba T."/>
            <person name="Kim M.S."/>
            <person name="Koo N."/>
            <person name="Laohavisit A."/>
            <person name="Lee Y.H."/>
            <person name="Lumba S."/>
            <person name="McCourt P."/>
            <person name="Mortimer J.C."/>
            <person name="Mutuku J.M."/>
            <person name="Nomura T."/>
            <person name="Sasaki-Sekimoto Y."/>
            <person name="Seto Y."/>
            <person name="Wang Y."/>
            <person name="Wakatake T."/>
            <person name="Sakakibara H."/>
            <person name="Demura T."/>
            <person name="Yamaguchi S."/>
            <person name="Yoneyama K."/>
            <person name="Manabe R.I."/>
            <person name="Nelson D.C."/>
            <person name="Schulman A.H."/>
            <person name="Timko M.P."/>
            <person name="dePamphilis C.W."/>
            <person name="Choi D."/>
            <person name="Shirasu K."/>
        </authorList>
    </citation>
    <scope>NUCLEOTIDE SEQUENCE [LARGE SCALE GENOMIC DNA]</scope>
    <source>
        <strain evidence="5">cv. UVA1</strain>
    </source>
</reference>
<evidence type="ECO:0000259" key="3">
    <source>
        <dbReference type="PROSITE" id="PS50011"/>
    </source>
</evidence>
<proteinExistence type="predicted"/>
<evidence type="ECO:0000256" key="1">
    <source>
        <dbReference type="SAM" id="MobiDB-lite"/>
    </source>
</evidence>
<accession>A0A5A7PEP6</accession>
<dbReference type="OrthoDB" id="1692959at2759"/>
<dbReference type="AlphaFoldDB" id="A0A5A7PEP6"/>
<feature type="transmembrane region" description="Helical" evidence="2">
    <location>
        <begin position="130"/>
        <end position="152"/>
    </location>
</feature>
<keyword evidence="2" id="KW-0812">Transmembrane</keyword>
<feature type="region of interest" description="Disordered" evidence="1">
    <location>
        <begin position="1"/>
        <end position="21"/>
    </location>
</feature>
<keyword evidence="5" id="KW-1185">Reference proteome</keyword>
<gene>
    <name evidence="4" type="ORF">STAS_06717</name>
</gene>
<dbReference type="Proteomes" id="UP000325081">
    <property type="component" value="Unassembled WGS sequence"/>
</dbReference>
<dbReference type="InterPro" id="IPR000719">
    <property type="entry name" value="Prot_kinase_dom"/>
</dbReference>